<feature type="region of interest" description="Disordered" evidence="10">
    <location>
        <begin position="403"/>
        <end position="466"/>
    </location>
</feature>
<protein>
    <recommendedName>
        <fullName evidence="4">Golgi apparatus membrane protein TVP38</fullName>
    </recommendedName>
    <alternativeName>
        <fullName evidence="5">Golgi apparatus membrane protein tvp38</fullName>
    </alternativeName>
</protein>
<dbReference type="KEGG" id="cdep:91090270"/>
<name>A0AAJ8JYU3_9TREE</name>
<comment type="subcellular location">
    <subcellularLocation>
        <location evidence="2">Golgi apparatus membrane</location>
        <topology evidence="2">Multi-pass membrane protein</topology>
    </subcellularLocation>
</comment>
<feature type="domain" description="VTT" evidence="12">
    <location>
        <begin position="146"/>
        <end position="260"/>
    </location>
</feature>
<keyword evidence="9 11" id="KW-0472">Membrane</keyword>
<evidence type="ECO:0000256" key="8">
    <source>
        <dbReference type="ARBA" id="ARBA00023034"/>
    </source>
</evidence>
<evidence type="ECO:0000256" key="2">
    <source>
        <dbReference type="ARBA" id="ARBA00004653"/>
    </source>
</evidence>
<evidence type="ECO:0000256" key="10">
    <source>
        <dbReference type="SAM" id="MobiDB-lite"/>
    </source>
</evidence>
<dbReference type="PANTHER" id="PTHR47549">
    <property type="entry name" value="GOLGI APPARATUS MEMBRANE PROTEIN TVP38-RELATED"/>
    <property type="match status" value="1"/>
</dbReference>
<evidence type="ECO:0000256" key="6">
    <source>
        <dbReference type="ARBA" id="ARBA00022692"/>
    </source>
</evidence>
<comment type="function">
    <text evidence="1">Golgi membrane protein involved in vesicular trafficking and spindle migration.</text>
</comment>
<evidence type="ECO:0000313" key="13">
    <source>
        <dbReference type="EMBL" id="WVN90819.1"/>
    </source>
</evidence>
<evidence type="ECO:0000313" key="14">
    <source>
        <dbReference type="Proteomes" id="UP000094043"/>
    </source>
</evidence>
<gene>
    <name evidence="13" type="ORF">L203_106062</name>
</gene>
<sequence>MDTRAKISHPYPPSYSLEPAERAGKGYNGHEQSRLEMERMTPASSRDTRDLERGKEDEYPEGWTKEDEAAEKEFMERGMIDWDEMKKWRFWIRLEWWYYYLIAAVICVLVILMTIYHDNLTSSLPAGWLIPIAVLFVISFPPLFGHEIVAVLVGVVWGLWVGFGIVSAGTLLGEIGNFYAFKYWLRSHAEKYERNNFNYACMAHVVREGGFFIIFVVRLSAIPGHFTTAVFATCGMNIWIFTLAAVLTLPKQLIVVYLGVMFAEPKDTSAKEKWVSRGVLIGGFLMTIWAAWYIWHRMNKVRRTVWRRRRIEAAAQGLVLDPKTGVARPSTNAGLMEWETAVPPLGLTGDDEARSPILAGGQRREGSEMEEIGISELNSQGKTQKYQNPYDIRYDQVNRMSTYDDDSITPLRPSASTPHPPSGHLHSQHLPHYHPPQENVSFPQAQSTGVESIGAGPSVHRSGTGFTIYPREEEKRVEFPEARPVVL</sequence>
<evidence type="ECO:0000256" key="9">
    <source>
        <dbReference type="ARBA" id="ARBA00023136"/>
    </source>
</evidence>
<feature type="transmembrane region" description="Helical" evidence="11">
    <location>
        <begin position="151"/>
        <end position="172"/>
    </location>
</feature>
<evidence type="ECO:0000256" key="1">
    <source>
        <dbReference type="ARBA" id="ARBA00002978"/>
    </source>
</evidence>
<evidence type="ECO:0000259" key="12">
    <source>
        <dbReference type="Pfam" id="PF09335"/>
    </source>
</evidence>
<dbReference type="RefSeq" id="XP_066071519.1">
    <property type="nucleotide sequence ID" value="XM_066215422.1"/>
</dbReference>
<comment type="similarity">
    <text evidence="3">Belongs to the TVP38/TMEM64 family.</text>
</comment>
<dbReference type="Pfam" id="PF09335">
    <property type="entry name" value="VTT_dom"/>
    <property type="match status" value="1"/>
</dbReference>
<feature type="region of interest" description="Disordered" evidence="10">
    <location>
        <begin position="345"/>
        <end position="369"/>
    </location>
</feature>
<feature type="region of interest" description="Disordered" evidence="10">
    <location>
        <begin position="1"/>
        <end position="63"/>
    </location>
</feature>
<feature type="transmembrane region" description="Helical" evidence="11">
    <location>
        <begin position="274"/>
        <end position="295"/>
    </location>
</feature>
<reference evidence="13" key="3">
    <citation type="submission" date="2024-01" db="EMBL/GenBank/DDBJ databases">
        <authorList>
            <person name="Coelho M.A."/>
            <person name="David-Palma M."/>
            <person name="Shea T."/>
            <person name="Sun S."/>
            <person name="Cuomo C.A."/>
            <person name="Heitman J."/>
        </authorList>
    </citation>
    <scope>NUCLEOTIDE SEQUENCE</scope>
    <source>
        <strain evidence="13">CBS 7841</strain>
    </source>
</reference>
<evidence type="ECO:0000256" key="11">
    <source>
        <dbReference type="SAM" id="Phobius"/>
    </source>
</evidence>
<feature type="compositionally biased region" description="Basic and acidic residues" evidence="10">
    <location>
        <begin position="46"/>
        <end position="63"/>
    </location>
</feature>
<proteinExistence type="inferred from homology"/>
<dbReference type="AlphaFoldDB" id="A0AAJ8JYU3"/>
<dbReference type="EMBL" id="CP143791">
    <property type="protein sequence ID" value="WVN90819.1"/>
    <property type="molecule type" value="Genomic_DNA"/>
</dbReference>
<accession>A0AAJ8JYU3</accession>
<organism evidence="13 14">
    <name type="scientific">Cryptococcus depauperatus CBS 7841</name>
    <dbReference type="NCBI Taxonomy" id="1295531"/>
    <lineage>
        <taxon>Eukaryota</taxon>
        <taxon>Fungi</taxon>
        <taxon>Dikarya</taxon>
        <taxon>Basidiomycota</taxon>
        <taxon>Agaricomycotina</taxon>
        <taxon>Tremellomycetes</taxon>
        <taxon>Tremellales</taxon>
        <taxon>Cryptococcaceae</taxon>
        <taxon>Cryptococcus</taxon>
    </lineage>
</organism>
<feature type="transmembrane region" description="Helical" evidence="11">
    <location>
        <begin position="211"/>
        <end position="231"/>
    </location>
</feature>
<keyword evidence="14" id="KW-1185">Reference proteome</keyword>
<dbReference type="InterPro" id="IPR051076">
    <property type="entry name" value="Golgi_membrane_TVP38/TMEM64"/>
</dbReference>
<feature type="compositionally biased region" description="Polar residues" evidence="10">
    <location>
        <begin position="438"/>
        <end position="450"/>
    </location>
</feature>
<evidence type="ECO:0000256" key="7">
    <source>
        <dbReference type="ARBA" id="ARBA00022989"/>
    </source>
</evidence>
<dbReference type="PANTHER" id="PTHR47549:SF2">
    <property type="entry name" value="GOLGI APPARATUS MEMBRANE PROTEIN TVP38"/>
    <property type="match status" value="1"/>
</dbReference>
<dbReference type="InterPro" id="IPR032816">
    <property type="entry name" value="VTT_dom"/>
</dbReference>
<reference evidence="13" key="2">
    <citation type="journal article" date="2022" name="Elife">
        <title>Obligate sexual reproduction of a homothallic fungus closely related to the Cryptococcus pathogenic species complex.</title>
        <authorList>
            <person name="Passer A.R."/>
            <person name="Clancey S.A."/>
            <person name="Shea T."/>
            <person name="David-Palma M."/>
            <person name="Averette A.F."/>
            <person name="Boekhout T."/>
            <person name="Porcel B.M."/>
            <person name="Nowrousian M."/>
            <person name="Cuomo C.A."/>
            <person name="Sun S."/>
            <person name="Heitman J."/>
            <person name="Coelho M.A."/>
        </authorList>
    </citation>
    <scope>NUCLEOTIDE SEQUENCE</scope>
    <source>
        <strain evidence="13">CBS 7841</strain>
    </source>
</reference>
<evidence type="ECO:0000256" key="3">
    <source>
        <dbReference type="ARBA" id="ARBA00008640"/>
    </source>
</evidence>
<evidence type="ECO:0000256" key="4">
    <source>
        <dbReference type="ARBA" id="ARBA00013533"/>
    </source>
</evidence>
<dbReference type="GO" id="GO:0000139">
    <property type="term" value="C:Golgi membrane"/>
    <property type="evidence" value="ECO:0007669"/>
    <property type="project" value="UniProtKB-SubCell"/>
</dbReference>
<feature type="transmembrane region" description="Helical" evidence="11">
    <location>
        <begin position="96"/>
        <end position="116"/>
    </location>
</feature>
<feature type="transmembrane region" description="Helical" evidence="11">
    <location>
        <begin position="238"/>
        <end position="262"/>
    </location>
</feature>
<dbReference type="Proteomes" id="UP000094043">
    <property type="component" value="Chromosome 8"/>
</dbReference>
<keyword evidence="6 11" id="KW-0812">Transmembrane</keyword>
<dbReference type="GeneID" id="91090270"/>
<evidence type="ECO:0000256" key="5">
    <source>
        <dbReference type="ARBA" id="ARBA00020673"/>
    </source>
</evidence>
<reference evidence="13" key="1">
    <citation type="submission" date="2016-06" db="EMBL/GenBank/DDBJ databases">
        <authorList>
            <person name="Cuomo C."/>
            <person name="Litvintseva A."/>
            <person name="Heitman J."/>
            <person name="Chen Y."/>
            <person name="Sun S."/>
            <person name="Springer D."/>
            <person name="Dromer F."/>
            <person name="Young S."/>
            <person name="Zeng Q."/>
            <person name="Chapman S."/>
            <person name="Gujja S."/>
            <person name="Saif S."/>
            <person name="Birren B."/>
        </authorList>
    </citation>
    <scope>NUCLEOTIDE SEQUENCE</scope>
    <source>
        <strain evidence="13">CBS 7841</strain>
    </source>
</reference>
<keyword evidence="8" id="KW-0333">Golgi apparatus</keyword>
<feature type="transmembrane region" description="Helical" evidence="11">
    <location>
        <begin position="128"/>
        <end position="144"/>
    </location>
</feature>
<keyword evidence="7 11" id="KW-1133">Transmembrane helix</keyword>